<dbReference type="EMBL" id="LIHL02000001">
    <property type="protein sequence ID" value="KAF5479967.1"/>
    <property type="molecule type" value="Genomic_DNA"/>
</dbReference>
<dbReference type="AlphaFoldDB" id="A0A833YB30"/>
<dbReference type="Proteomes" id="UP000619265">
    <property type="component" value="Unassembled WGS sequence"/>
</dbReference>
<proteinExistence type="predicted"/>
<evidence type="ECO:0000313" key="1">
    <source>
        <dbReference type="EMBL" id="KAF5479967.1"/>
    </source>
</evidence>
<dbReference type="Gramene" id="Jr01_08040_p2">
    <property type="protein sequence ID" value="cds.Jr01_08040_p2"/>
    <property type="gene ID" value="Jr01_08040"/>
</dbReference>
<gene>
    <name evidence="1" type="ORF">F2P56_000747</name>
</gene>
<organism evidence="1 2">
    <name type="scientific">Juglans regia</name>
    <name type="common">English walnut</name>
    <dbReference type="NCBI Taxonomy" id="51240"/>
    <lineage>
        <taxon>Eukaryota</taxon>
        <taxon>Viridiplantae</taxon>
        <taxon>Streptophyta</taxon>
        <taxon>Embryophyta</taxon>
        <taxon>Tracheophyta</taxon>
        <taxon>Spermatophyta</taxon>
        <taxon>Magnoliopsida</taxon>
        <taxon>eudicotyledons</taxon>
        <taxon>Gunneridae</taxon>
        <taxon>Pentapetalae</taxon>
        <taxon>rosids</taxon>
        <taxon>fabids</taxon>
        <taxon>Fagales</taxon>
        <taxon>Juglandaceae</taxon>
        <taxon>Juglans</taxon>
    </lineage>
</organism>
<protein>
    <submittedName>
        <fullName evidence="1">Uncharacterized protein</fullName>
    </submittedName>
</protein>
<sequence>DFALESESHGCGSFPFTGSLSIILPSKSTGCSSNPEITDVGDSEEHIFAAEIPGSPMLSETERANYPQNLQELQDPIRPGPQSPSRLPLPHCSLWWRNKEEV</sequence>
<evidence type="ECO:0000313" key="2">
    <source>
        <dbReference type="Proteomes" id="UP000619265"/>
    </source>
</evidence>
<feature type="non-terminal residue" evidence="1">
    <location>
        <position position="102"/>
    </location>
</feature>
<reference evidence="1" key="1">
    <citation type="submission" date="2015-10" db="EMBL/GenBank/DDBJ databases">
        <authorList>
            <person name="Martinez-Garcia P.J."/>
            <person name="Crepeau M.W."/>
            <person name="Puiu D."/>
            <person name="Gonzalez-Ibeas D."/>
            <person name="Whalen J."/>
            <person name="Stevens K."/>
            <person name="Paul R."/>
            <person name="Butterfield T."/>
            <person name="Britton M."/>
            <person name="Reagan R."/>
            <person name="Chakraborty S."/>
            <person name="Walawage S.L."/>
            <person name="Vasquez-Gross H.A."/>
            <person name="Cardeno C."/>
            <person name="Famula R."/>
            <person name="Pratt K."/>
            <person name="Kuruganti S."/>
            <person name="Aradhya M.K."/>
            <person name="Leslie C.A."/>
            <person name="Dandekar A.M."/>
            <person name="Salzberg S.L."/>
            <person name="Wegrzyn J.L."/>
            <person name="Langley C.H."/>
            <person name="Neale D.B."/>
        </authorList>
    </citation>
    <scope>NUCLEOTIDE SEQUENCE</scope>
    <source>
        <tissue evidence="1">Leaves</tissue>
    </source>
</reference>
<name>A0A833YB30_JUGRE</name>
<reference evidence="1" key="2">
    <citation type="submission" date="2020-03" db="EMBL/GenBank/DDBJ databases">
        <title>Walnut 2.0.</title>
        <authorList>
            <person name="Marrano A."/>
            <person name="Britton M."/>
            <person name="Zimin A.V."/>
            <person name="Zaini P.A."/>
            <person name="Workman R."/>
            <person name="Puiu D."/>
            <person name="Bianco L."/>
            <person name="Allen B.J."/>
            <person name="Troggio M."/>
            <person name="Leslie C.A."/>
            <person name="Timp W."/>
            <person name="Dendekar A."/>
            <person name="Salzberg S.L."/>
            <person name="Neale D.B."/>
        </authorList>
    </citation>
    <scope>NUCLEOTIDE SEQUENCE</scope>
    <source>
        <tissue evidence="1">Leaves</tissue>
    </source>
</reference>
<comment type="caution">
    <text evidence="1">The sequence shown here is derived from an EMBL/GenBank/DDBJ whole genome shotgun (WGS) entry which is preliminary data.</text>
</comment>
<accession>A0A833YB30</accession>